<dbReference type="STRING" id="81824.A9V7K4"/>
<organism evidence="1 2">
    <name type="scientific">Monosiga brevicollis</name>
    <name type="common">Choanoflagellate</name>
    <dbReference type="NCBI Taxonomy" id="81824"/>
    <lineage>
        <taxon>Eukaryota</taxon>
        <taxon>Choanoflagellata</taxon>
        <taxon>Craspedida</taxon>
        <taxon>Salpingoecidae</taxon>
        <taxon>Monosiga</taxon>
    </lineage>
</organism>
<proteinExistence type="predicted"/>
<dbReference type="GeneID" id="5893884"/>
<dbReference type="GO" id="GO:0030246">
    <property type="term" value="F:carbohydrate binding"/>
    <property type="evidence" value="ECO:0007669"/>
    <property type="project" value="InterPro"/>
</dbReference>
<name>A9V7K4_MONBE</name>
<dbReference type="eggNOG" id="KOG1604">
    <property type="taxonomic scope" value="Eukaryota"/>
</dbReference>
<dbReference type="KEGG" id="mbr:MONBRDRAFT_10900"/>
<dbReference type="GO" id="GO:0006006">
    <property type="term" value="P:glucose metabolic process"/>
    <property type="evidence" value="ECO:0000318"/>
    <property type="project" value="GO_Central"/>
</dbReference>
<evidence type="ECO:0000313" key="1">
    <source>
        <dbReference type="EMBL" id="EDQ86599.1"/>
    </source>
</evidence>
<dbReference type="InterPro" id="IPR011013">
    <property type="entry name" value="Gal_mutarotase_sf_dom"/>
</dbReference>
<protein>
    <recommendedName>
        <fullName evidence="3">Aldose 1-epimerase</fullName>
    </recommendedName>
</protein>
<keyword evidence="2" id="KW-1185">Reference proteome</keyword>
<dbReference type="InParanoid" id="A9V7K4"/>
<dbReference type="Proteomes" id="UP000001357">
    <property type="component" value="Unassembled WGS sequence"/>
</dbReference>
<reference evidence="1 2" key="1">
    <citation type="journal article" date="2008" name="Nature">
        <title>The genome of the choanoflagellate Monosiga brevicollis and the origin of metazoans.</title>
        <authorList>
            <consortium name="JGI Sequencing"/>
            <person name="King N."/>
            <person name="Westbrook M.J."/>
            <person name="Young S.L."/>
            <person name="Kuo A."/>
            <person name="Abedin M."/>
            <person name="Chapman J."/>
            <person name="Fairclough S."/>
            <person name="Hellsten U."/>
            <person name="Isogai Y."/>
            <person name="Letunic I."/>
            <person name="Marr M."/>
            <person name="Pincus D."/>
            <person name="Putnam N."/>
            <person name="Rokas A."/>
            <person name="Wright K.J."/>
            <person name="Zuzow R."/>
            <person name="Dirks W."/>
            <person name="Good M."/>
            <person name="Goodstein D."/>
            <person name="Lemons D."/>
            <person name="Li W."/>
            <person name="Lyons J.B."/>
            <person name="Morris A."/>
            <person name="Nichols S."/>
            <person name="Richter D.J."/>
            <person name="Salamov A."/>
            <person name="Bork P."/>
            <person name="Lim W.A."/>
            <person name="Manning G."/>
            <person name="Miller W.T."/>
            <person name="McGinnis W."/>
            <person name="Shapiro H."/>
            <person name="Tjian R."/>
            <person name="Grigoriev I.V."/>
            <person name="Rokhsar D."/>
        </authorList>
    </citation>
    <scope>NUCLEOTIDE SEQUENCE [LARGE SCALE GENOMIC DNA]</scope>
    <source>
        <strain evidence="2">MX1 / ATCC 50154</strain>
    </source>
</reference>
<dbReference type="RefSeq" id="XP_001748712.1">
    <property type="nucleotide sequence ID" value="XM_001748660.1"/>
</dbReference>
<accession>A9V7K4</accession>
<dbReference type="InterPro" id="IPR008183">
    <property type="entry name" value="Aldose_1/G6P_1-epimerase"/>
</dbReference>
<dbReference type="EMBL" id="CH991565">
    <property type="protein sequence ID" value="EDQ86599.1"/>
    <property type="molecule type" value="Genomic_DNA"/>
</dbReference>
<dbReference type="PANTHER" id="PTHR10091:SF0">
    <property type="entry name" value="GALACTOSE MUTAROTASE"/>
    <property type="match status" value="1"/>
</dbReference>
<dbReference type="SUPFAM" id="SSF74650">
    <property type="entry name" value="Galactose mutarotase-like"/>
    <property type="match status" value="2"/>
</dbReference>
<dbReference type="Gene3D" id="2.70.98.10">
    <property type="match status" value="1"/>
</dbReference>
<dbReference type="Pfam" id="PF01263">
    <property type="entry name" value="Aldose_epim"/>
    <property type="match status" value="3"/>
</dbReference>
<dbReference type="GO" id="GO:0004034">
    <property type="term" value="F:aldose 1-epimerase activity"/>
    <property type="evidence" value="ECO:0000318"/>
    <property type="project" value="GO_Central"/>
</dbReference>
<gene>
    <name evidence="1" type="ORF">MONBRDRAFT_10900</name>
</gene>
<dbReference type="PANTHER" id="PTHR10091">
    <property type="entry name" value="ALDOSE-1-EPIMERASE"/>
    <property type="match status" value="1"/>
</dbReference>
<dbReference type="AlphaFoldDB" id="A9V7K4"/>
<evidence type="ECO:0000313" key="2">
    <source>
        <dbReference type="Proteomes" id="UP000001357"/>
    </source>
</evidence>
<dbReference type="GO" id="GO:0033499">
    <property type="term" value="P:galactose catabolic process via UDP-galactose, Leloir pathway"/>
    <property type="evidence" value="ECO:0000318"/>
    <property type="project" value="GO_Central"/>
</dbReference>
<sequence length="328" mass="35756">MADVVLGKPAMSEYLTPDASPYFGCTVGRVGNRIDKATFHLDGQMFALPHLGWLLNPSPFRFIPEASFSYLCPCWALILSFLGDYRYKVDQNDGDNHLHGGFNGWDQRLWSAAGPAGPASWHLELRSPDGDAGYPGNVDATVAFNVAEDNALDMVFTATTDAPTIINMTHHGAIEIMPKPLRTATFVPAHGTPRLQRPPCSAGYFNLAGHDSGPVDDQLVTVHAEKYTAVHPDLIPTGQLAPVSELGLANGQPERFGAIFDHMRRVQNMPGLDHNFVASSTIHDGDLALVAEMYDPASGRHMEVCPNPEPLIPPQDKLDASWLARLIR</sequence>
<dbReference type="InterPro" id="IPR014718">
    <property type="entry name" value="GH-type_carb-bd"/>
</dbReference>
<evidence type="ECO:0008006" key="3">
    <source>
        <dbReference type="Google" id="ProtNLM"/>
    </source>
</evidence>